<name>A0AA87NKJ3_TREMD</name>
<dbReference type="RefSeq" id="WP_016524279.1">
    <property type="nucleotide sequence ID" value="NZ_KE332517.1"/>
</dbReference>
<dbReference type="Proteomes" id="UP000014634">
    <property type="component" value="Unassembled WGS sequence"/>
</dbReference>
<keyword evidence="8" id="KW-0460">Magnesium</keyword>
<dbReference type="GO" id="GO:0016779">
    <property type="term" value="F:nucleotidyltransferase activity"/>
    <property type="evidence" value="ECO:0007669"/>
    <property type="project" value="UniProtKB-KW"/>
</dbReference>
<dbReference type="Gene3D" id="3.30.460.10">
    <property type="entry name" value="Beta Polymerase, domain 2"/>
    <property type="match status" value="1"/>
</dbReference>
<evidence type="ECO:0000313" key="11">
    <source>
        <dbReference type="EMBL" id="EPF27606.1"/>
    </source>
</evidence>
<accession>A0AA87NKJ3</accession>
<keyword evidence="2" id="KW-1277">Toxin-antitoxin system</keyword>
<evidence type="ECO:0000256" key="7">
    <source>
        <dbReference type="ARBA" id="ARBA00022840"/>
    </source>
</evidence>
<comment type="caution">
    <text evidence="11">The sequence shown here is derived from an EMBL/GenBank/DDBJ whole genome shotgun (WGS) entry which is preliminary data.</text>
</comment>
<dbReference type="InterPro" id="IPR052038">
    <property type="entry name" value="Type-VII_TA_antitoxin"/>
</dbReference>
<keyword evidence="7" id="KW-0067">ATP-binding</keyword>
<feature type="domain" description="Polymerase nucleotidyl transferase" evidence="10">
    <location>
        <begin position="20"/>
        <end position="101"/>
    </location>
</feature>
<evidence type="ECO:0000256" key="6">
    <source>
        <dbReference type="ARBA" id="ARBA00022741"/>
    </source>
</evidence>
<dbReference type="GO" id="GO:0005524">
    <property type="term" value="F:ATP binding"/>
    <property type="evidence" value="ECO:0007669"/>
    <property type="project" value="UniProtKB-KW"/>
</dbReference>
<keyword evidence="3" id="KW-0808">Transferase</keyword>
<dbReference type="GO" id="GO:0046872">
    <property type="term" value="F:metal ion binding"/>
    <property type="evidence" value="ECO:0007669"/>
    <property type="project" value="UniProtKB-KW"/>
</dbReference>
<evidence type="ECO:0000256" key="3">
    <source>
        <dbReference type="ARBA" id="ARBA00022679"/>
    </source>
</evidence>
<evidence type="ECO:0000259" key="10">
    <source>
        <dbReference type="Pfam" id="PF01909"/>
    </source>
</evidence>
<keyword evidence="4" id="KW-0548">Nucleotidyltransferase</keyword>
<evidence type="ECO:0000256" key="8">
    <source>
        <dbReference type="ARBA" id="ARBA00022842"/>
    </source>
</evidence>
<dbReference type="EMBL" id="ATFE01000019">
    <property type="protein sequence ID" value="EPF27606.1"/>
    <property type="molecule type" value="Genomic_DNA"/>
</dbReference>
<proteinExistence type="inferred from homology"/>
<organism evidence="11 12">
    <name type="scientific">Treponema medium ATCC 700293</name>
    <dbReference type="NCBI Taxonomy" id="1125700"/>
    <lineage>
        <taxon>Bacteria</taxon>
        <taxon>Pseudomonadati</taxon>
        <taxon>Spirochaetota</taxon>
        <taxon>Spirochaetia</taxon>
        <taxon>Spirochaetales</taxon>
        <taxon>Treponemataceae</taxon>
        <taxon>Treponema</taxon>
    </lineage>
</organism>
<comment type="similarity">
    <text evidence="9">Belongs to the MntA antitoxin family.</text>
</comment>
<evidence type="ECO:0000256" key="2">
    <source>
        <dbReference type="ARBA" id="ARBA00022649"/>
    </source>
</evidence>
<dbReference type="Pfam" id="PF01909">
    <property type="entry name" value="NTP_transf_2"/>
    <property type="match status" value="1"/>
</dbReference>
<evidence type="ECO:0000256" key="1">
    <source>
        <dbReference type="ARBA" id="ARBA00001946"/>
    </source>
</evidence>
<keyword evidence="6" id="KW-0547">Nucleotide-binding</keyword>
<sequence>MTAFEKLSNNGIYLTHKNLEYIISKYNIKEISVFGSSIRNDFTNESDVDFLIEFRNSEKISLFDILDIQDYLQNITKRNVDIVEPGALVNPYRREAIMNSREPLYVS</sequence>
<dbReference type="InterPro" id="IPR002934">
    <property type="entry name" value="Polymerase_NTP_transf_dom"/>
</dbReference>
<dbReference type="AlphaFoldDB" id="A0AA87NKJ3"/>
<protein>
    <recommendedName>
        <fullName evidence="10">Polymerase nucleotidyl transferase domain-containing protein</fullName>
    </recommendedName>
</protein>
<keyword evidence="5" id="KW-0479">Metal-binding</keyword>
<dbReference type="PANTHER" id="PTHR33571:SF14">
    <property type="entry name" value="PROTEIN ADENYLYLTRANSFERASE MJ0435-RELATED"/>
    <property type="match status" value="1"/>
</dbReference>
<gene>
    <name evidence="11" type="ORF">HMPREF9195_02358</name>
</gene>
<evidence type="ECO:0000256" key="4">
    <source>
        <dbReference type="ARBA" id="ARBA00022695"/>
    </source>
</evidence>
<comment type="cofactor">
    <cofactor evidence="1">
        <name>Mg(2+)</name>
        <dbReference type="ChEBI" id="CHEBI:18420"/>
    </cofactor>
</comment>
<reference evidence="11 12" key="1">
    <citation type="submission" date="2013-04" db="EMBL/GenBank/DDBJ databases">
        <title>The Genome Sequence of Treponema medium ATCC 700293.</title>
        <authorList>
            <consortium name="The Broad Institute Genomics Platform"/>
            <person name="Earl A."/>
            <person name="Ward D."/>
            <person name="Feldgarden M."/>
            <person name="Gevers D."/>
            <person name="Leonetti C."/>
            <person name="Blanton J.M."/>
            <person name="Dewhirst F.E."/>
            <person name="Izard J."/>
            <person name="Walker B."/>
            <person name="Young S."/>
            <person name="Zeng Q."/>
            <person name="Gargeya S."/>
            <person name="Fitzgerald M."/>
            <person name="Haas B."/>
            <person name="Abouelleil A."/>
            <person name="Allen A.W."/>
            <person name="Alvarado L."/>
            <person name="Arachchi H.M."/>
            <person name="Berlin A.M."/>
            <person name="Chapman S.B."/>
            <person name="Gainer-Dewar J."/>
            <person name="Goldberg J."/>
            <person name="Griggs A."/>
            <person name="Gujja S."/>
            <person name="Hansen M."/>
            <person name="Howarth C."/>
            <person name="Imamovic A."/>
            <person name="Ireland A."/>
            <person name="Larimer J."/>
            <person name="McCowan C."/>
            <person name="Murphy C."/>
            <person name="Pearson M."/>
            <person name="Poon T.W."/>
            <person name="Priest M."/>
            <person name="Roberts A."/>
            <person name="Saif S."/>
            <person name="Shea T."/>
            <person name="Sisk P."/>
            <person name="Sykes S."/>
            <person name="Wortman J."/>
            <person name="Nusbaum C."/>
            <person name="Birren B."/>
        </authorList>
    </citation>
    <scope>NUCLEOTIDE SEQUENCE [LARGE SCALE GENOMIC DNA]</scope>
    <source>
        <strain evidence="11 12">ATCC 700293</strain>
    </source>
</reference>
<dbReference type="PANTHER" id="PTHR33571">
    <property type="entry name" value="SSL8005 PROTEIN"/>
    <property type="match status" value="1"/>
</dbReference>
<dbReference type="SUPFAM" id="SSF81301">
    <property type="entry name" value="Nucleotidyltransferase"/>
    <property type="match status" value="1"/>
</dbReference>
<evidence type="ECO:0000256" key="5">
    <source>
        <dbReference type="ARBA" id="ARBA00022723"/>
    </source>
</evidence>
<evidence type="ECO:0000256" key="9">
    <source>
        <dbReference type="ARBA" id="ARBA00038276"/>
    </source>
</evidence>
<dbReference type="CDD" id="cd05403">
    <property type="entry name" value="NT_KNTase_like"/>
    <property type="match status" value="1"/>
</dbReference>
<evidence type="ECO:0000313" key="12">
    <source>
        <dbReference type="Proteomes" id="UP000014634"/>
    </source>
</evidence>
<dbReference type="InterPro" id="IPR043519">
    <property type="entry name" value="NT_sf"/>
</dbReference>